<keyword evidence="4" id="KW-1185">Reference proteome</keyword>
<proteinExistence type="predicted"/>
<dbReference type="WBParaSite" id="BTMF_0000463101-mRNA-1">
    <property type="protein sequence ID" value="BTMF_0000463101-mRNA-1"/>
    <property type="gene ID" value="BTMF_0000463101"/>
</dbReference>
<dbReference type="GO" id="GO:0051639">
    <property type="term" value="P:actin filament network formation"/>
    <property type="evidence" value="ECO:0007669"/>
    <property type="project" value="TreeGrafter"/>
</dbReference>
<dbReference type="PANTHER" id="PTHR19961">
    <property type="entry name" value="FIMBRIN/PLASTIN"/>
    <property type="match status" value="1"/>
</dbReference>
<dbReference type="GO" id="GO:0032432">
    <property type="term" value="C:actin filament bundle"/>
    <property type="evidence" value="ECO:0007669"/>
    <property type="project" value="TreeGrafter"/>
</dbReference>
<dbReference type="AlphaFoldDB" id="A0A0R3QE45"/>
<reference evidence="5" key="1">
    <citation type="submission" date="2017-02" db="UniProtKB">
        <authorList>
            <consortium name="WormBaseParasite"/>
        </authorList>
    </citation>
    <scope>IDENTIFICATION</scope>
</reference>
<evidence type="ECO:0000256" key="1">
    <source>
        <dbReference type="ARBA" id="ARBA00022737"/>
    </source>
</evidence>
<evidence type="ECO:0000313" key="4">
    <source>
        <dbReference type="Proteomes" id="UP000280834"/>
    </source>
</evidence>
<evidence type="ECO:0000313" key="5">
    <source>
        <dbReference type="WBParaSite" id="BTMF_0000463101-mRNA-1"/>
    </source>
</evidence>
<evidence type="ECO:0000256" key="2">
    <source>
        <dbReference type="ARBA" id="ARBA00023203"/>
    </source>
</evidence>
<organism evidence="5">
    <name type="scientific">Brugia timori</name>
    <dbReference type="NCBI Taxonomy" id="42155"/>
    <lineage>
        <taxon>Eukaryota</taxon>
        <taxon>Metazoa</taxon>
        <taxon>Ecdysozoa</taxon>
        <taxon>Nematoda</taxon>
        <taxon>Chromadorea</taxon>
        <taxon>Rhabditida</taxon>
        <taxon>Spirurina</taxon>
        <taxon>Spiruromorpha</taxon>
        <taxon>Filarioidea</taxon>
        <taxon>Onchocercidae</taxon>
        <taxon>Brugia</taxon>
    </lineage>
</organism>
<dbReference type="PANTHER" id="PTHR19961:SF18">
    <property type="entry name" value="FI19014P1"/>
    <property type="match status" value="1"/>
</dbReference>
<keyword evidence="2" id="KW-0009">Actin-binding</keyword>
<accession>A0A0R3QE45</accession>
<dbReference type="Proteomes" id="UP000280834">
    <property type="component" value="Unassembled WGS sequence"/>
</dbReference>
<dbReference type="SUPFAM" id="SSF47576">
    <property type="entry name" value="Calponin-homology domain, CH-domain"/>
    <property type="match status" value="1"/>
</dbReference>
<keyword evidence="1" id="KW-0677">Repeat</keyword>
<reference evidence="3 4" key="2">
    <citation type="submission" date="2018-11" db="EMBL/GenBank/DDBJ databases">
        <authorList>
            <consortium name="Pathogen Informatics"/>
        </authorList>
    </citation>
    <scope>NUCLEOTIDE SEQUENCE [LARGE SCALE GENOMIC DNA]</scope>
</reference>
<dbReference type="GO" id="GO:0005884">
    <property type="term" value="C:actin filament"/>
    <property type="evidence" value="ECO:0007669"/>
    <property type="project" value="TreeGrafter"/>
</dbReference>
<dbReference type="InterPro" id="IPR001589">
    <property type="entry name" value="Actinin_actin-bd_CS"/>
</dbReference>
<dbReference type="InterPro" id="IPR039959">
    <property type="entry name" value="Fimbrin/Plastin"/>
</dbReference>
<protein>
    <submittedName>
        <fullName evidence="5">Calponin-homology (CH) domain-containing protein</fullName>
    </submittedName>
</protein>
<evidence type="ECO:0000313" key="3">
    <source>
        <dbReference type="EMBL" id="VDO15769.1"/>
    </source>
</evidence>
<dbReference type="GO" id="GO:0051015">
    <property type="term" value="F:actin filament binding"/>
    <property type="evidence" value="ECO:0007669"/>
    <property type="project" value="InterPro"/>
</dbReference>
<dbReference type="STRING" id="42155.A0A0R3QE45"/>
<dbReference type="PROSITE" id="PS00019">
    <property type="entry name" value="ACTININ_1"/>
    <property type="match status" value="1"/>
</dbReference>
<gene>
    <name evidence="3" type="ORF">BTMF_LOCUS3927</name>
</gene>
<dbReference type="Gene3D" id="1.10.418.10">
    <property type="entry name" value="Calponin-like domain"/>
    <property type="match status" value="2"/>
</dbReference>
<sequence>MLNEAEKIDCREFVAPNDVAQGNYKLNLAFVANLFNKYPNLPEPGTDEFEIDAVDETREEKTYRNWMNSMGVDPHVNWLYSDLCSGVIIFQLYDI</sequence>
<dbReference type="EMBL" id="UZAG01003711">
    <property type="protein sequence ID" value="VDO15769.1"/>
    <property type="molecule type" value="Genomic_DNA"/>
</dbReference>
<dbReference type="InterPro" id="IPR036872">
    <property type="entry name" value="CH_dom_sf"/>
</dbReference>
<dbReference type="GO" id="GO:0051017">
    <property type="term" value="P:actin filament bundle assembly"/>
    <property type="evidence" value="ECO:0007669"/>
    <property type="project" value="InterPro"/>
</dbReference>
<dbReference type="GO" id="GO:0005737">
    <property type="term" value="C:cytoplasm"/>
    <property type="evidence" value="ECO:0007669"/>
    <property type="project" value="TreeGrafter"/>
</dbReference>
<name>A0A0R3QE45_9BILA</name>